<dbReference type="CDD" id="cd18808">
    <property type="entry name" value="SF1_C_Upf1"/>
    <property type="match status" value="1"/>
</dbReference>
<keyword evidence="2" id="KW-0507">mRNA processing</keyword>
<keyword evidence="2" id="KW-0539">Nucleus</keyword>
<dbReference type="InterPro" id="IPR032174">
    <property type="entry name" value="Aquarius_N"/>
</dbReference>
<proteinExistence type="inferred from homology"/>
<evidence type="ECO:0000256" key="3">
    <source>
        <dbReference type="SAM" id="MobiDB-lite"/>
    </source>
</evidence>
<feature type="domain" description="RNA helicase aquarius N-terminal" evidence="6">
    <location>
        <begin position="17"/>
        <end position="401"/>
    </location>
</feature>
<protein>
    <recommendedName>
        <fullName evidence="2">Pre-mRNA-splicing factor</fullName>
    </recommendedName>
</protein>
<accession>A0A1E3PYJ8</accession>
<reference evidence="9 10" key="1">
    <citation type="journal article" date="2016" name="Proc. Natl. Acad. Sci. U.S.A.">
        <title>Comparative genomics of biotechnologically important yeasts.</title>
        <authorList>
            <person name="Riley R."/>
            <person name="Haridas S."/>
            <person name="Wolfe K.H."/>
            <person name="Lopes M.R."/>
            <person name="Hittinger C.T."/>
            <person name="Goeker M."/>
            <person name="Salamov A.A."/>
            <person name="Wisecaver J.H."/>
            <person name="Long T.M."/>
            <person name="Calvey C.H."/>
            <person name="Aerts A.L."/>
            <person name="Barry K.W."/>
            <person name="Choi C."/>
            <person name="Clum A."/>
            <person name="Coughlan A.Y."/>
            <person name="Deshpande S."/>
            <person name="Douglass A.P."/>
            <person name="Hanson S.J."/>
            <person name="Klenk H.-P."/>
            <person name="LaButti K.M."/>
            <person name="Lapidus A."/>
            <person name="Lindquist E.A."/>
            <person name="Lipzen A.M."/>
            <person name="Meier-Kolthoff J.P."/>
            <person name="Ohm R.A."/>
            <person name="Otillar R.P."/>
            <person name="Pangilinan J.L."/>
            <person name="Peng Y."/>
            <person name="Rokas A."/>
            <person name="Rosa C.A."/>
            <person name="Scheuner C."/>
            <person name="Sibirny A.A."/>
            <person name="Slot J.C."/>
            <person name="Stielow J.B."/>
            <person name="Sun H."/>
            <person name="Kurtzman C.P."/>
            <person name="Blackwell M."/>
            <person name="Grigoriev I.V."/>
            <person name="Jeffries T.W."/>
        </authorList>
    </citation>
    <scope>NUCLEOTIDE SEQUENCE [LARGE SCALE GENOMIC DNA]</scope>
    <source>
        <strain evidence="9 10">NRRL Y-11557</strain>
    </source>
</reference>
<comment type="function">
    <text evidence="2">Involved in mRNA splicing where it associates with cdc5 and the other cwf proteins as part of the spliceosome.</text>
</comment>
<sequence>MAATSSPTVAEIYGSNFFDLAAANWSSDQEQPAEHSDAVISGLFVQLEKEGFKGHSLLILEYLLYLEKFLWPSWTYDARDDHTILVAIAAVVKQRDNTLDWNLFSKDEELFSNFFQRVLTISSTDSTPLQTRTYLISFIDAAFQSLDSSLIRHECAPLVSISIWNSLHSSSTRDALLSNSAGLKKSWRVATKKFDTADDVRKVRLRLERRWLYSVVLDLLRLIYVPGNDTNVPVIAYTERVLELLIDIISQLPTRRFSNTLLKDLNLSVAIRLSPAYKNEKNILLRQLHEILDQYMNFPIDDLTGVSVSKEELQTQNSRQVLRFQKIALDHFKEKLLVLALANYGSVSKREDLLESLESLTDDELRSLCEHMGVATEYSVPGIATDRQFKIELLAYKFVRRPSLEEKCEELYSLPTEKSLSGSILQQTSSFDALKALPIPRFNLQYLSTSDFLFRAFELYRLESFFEIKCDIESIIERLKLHSSSRELKLAGFSRMAQRISRPAILETAPAKVGESHPAYVRAELYLELDRVNEDIQKEWEVLRPGEVVFLVALQAPNTNATNELEKIGVKYIRAAEVAGMYDHNNNPVHVPGGVQLRNSQKPLYGRLARRRRLHVMIDPVTYSRDTEKVYDSINFVFRRRVRENNFKSILDSVKDLTQTDIALPDWLVDVFLGYGDPASASYENLPNRPETVDLNDTFINWGHLTSSFEKEVVSAEGTLEAALPPYVLREITKIVPPEVPKKTRGRKKKVEEKSAETKEVQVIEVSTYHVPNMGPYFVDSRKRNTIPFTPAQVKAIYSGTNPGLTVIVGPPGTGKTDVATQIISNIYHNNPKQRTLVVTHSNQALNRLFEKIIALDIDERHLLRLGHGEDDLRTDTSYSRYGRVDNVLHRREALLKEVTRLSDSVGGQGPHGESCETAGYFYKVFVLPTWQKFKSKDYFTDVSSLSREFPFQAFFANAPQPLFNPQSHSLEEAMEIADGCFRHLEKIFTELDEIRPFELLRTAKDRANYLLTREARIIALTSTHAAMRRREIVSLGFRYENVIVEEAAQLTEVDSFIPLALQSTASGENALERVILIGDHFQNAPIIQNPAFRYYANMEQSLFSRLLRLNVPSFTLDAQGRARPEIAELYSWRYQSAGKDGLINLPICYENEEYKFANAGFKHVFQFINVDDYNGFGETEPTPHFIQNLGEAEYAVAIYMYMRLLGYPADRISILTPYAGQKVLVQNIVAERCKRNPIFGLPATVATVDQYQGEQNDYIILSLVRTNRVGYLRDLRRLTVAMSRARLGLYVLGRRYLLESSLDIKPFLEKLGTNRSEGDKLELSIGEMFPSARASGEIDESKVVVMEGVEHLGKFVYEMTTRKVEKMREEGSLPAPATLSQIAAADQAEEEYIEDMDMENEEEEEDTEDDEDDMDEEE</sequence>
<dbReference type="SUPFAM" id="SSF52540">
    <property type="entry name" value="P-loop containing nucleoside triphosphate hydrolases"/>
    <property type="match status" value="1"/>
</dbReference>
<feature type="domain" description="RNA helicase aquarius beta-barrel" evidence="7">
    <location>
        <begin position="483"/>
        <end position="640"/>
    </location>
</feature>
<dbReference type="InterPro" id="IPR041679">
    <property type="entry name" value="DNA2/NAM7-like_C"/>
</dbReference>
<dbReference type="Gene3D" id="3.40.50.300">
    <property type="entry name" value="P-loop containing nucleotide triphosphate hydrolases"/>
    <property type="match status" value="2"/>
</dbReference>
<dbReference type="PIRSF" id="PIRSF038901">
    <property type="entry name" value="AQR_cwf11"/>
    <property type="match status" value="1"/>
</dbReference>
<gene>
    <name evidence="9" type="ORF">LIPSTDRAFT_5973</name>
</gene>
<dbReference type="InterPro" id="IPR045055">
    <property type="entry name" value="DNA2/NAM7-like"/>
</dbReference>
<dbReference type="PANTHER" id="PTHR10887:SF5">
    <property type="entry name" value="RNA HELICASE AQUARIUS"/>
    <property type="match status" value="1"/>
</dbReference>
<dbReference type="InterPro" id="IPR041677">
    <property type="entry name" value="DNA2/NAM7_AAA_11"/>
</dbReference>
<evidence type="ECO:0000313" key="9">
    <source>
        <dbReference type="EMBL" id="ODQ70515.1"/>
    </source>
</evidence>
<comment type="subunit">
    <text evidence="2">Belongs to the 40S cdc5-associated complex (or cwf complex), a spliceosome sub-complex reminiscent of a late-stage spliceosome.</text>
</comment>
<dbReference type="InterPro" id="IPR047187">
    <property type="entry name" value="SF1_C_Upf1"/>
</dbReference>
<comment type="similarity">
    <text evidence="2">Belongs to the CWF11 family.</text>
</comment>
<evidence type="ECO:0000259" key="7">
    <source>
        <dbReference type="Pfam" id="PF21143"/>
    </source>
</evidence>
<keyword evidence="2" id="KW-0508">mRNA splicing</keyword>
<evidence type="ECO:0000259" key="5">
    <source>
        <dbReference type="Pfam" id="PF13087"/>
    </source>
</evidence>
<dbReference type="GO" id="GO:0003729">
    <property type="term" value="F:mRNA binding"/>
    <property type="evidence" value="ECO:0007669"/>
    <property type="project" value="TreeGrafter"/>
</dbReference>
<keyword evidence="1" id="KW-0067">ATP-binding</keyword>
<dbReference type="Pfam" id="PF13086">
    <property type="entry name" value="AAA_11"/>
    <property type="match status" value="1"/>
</dbReference>
<keyword evidence="1" id="KW-0547">Nucleotide-binding</keyword>
<dbReference type="OrthoDB" id="1879at2759"/>
<keyword evidence="10" id="KW-1185">Reference proteome</keyword>
<feature type="region of interest" description="Disordered" evidence="3">
    <location>
        <begin position="1389"/>
        <end position="1419"/>
    </location>
</feature>
<feature type="domain" description="RNA helicase aquarius insertion" evidence="8">
    <location>
        <begin position="688"/>
        <end position="780"/>
    </location>
</feature>
<dbReference type="Proteomes" id="UP000094385">
    <property type="component" value="Unassembled WGS sequence"/>
</dbReference>
<organism evidence="9 10">
    <name type="scientific">Lipomyces starkeyi NRRL Y-11557</name>
    <dbReference type="NCBI Taxonomy" id="675824"/>
    <lineage>
        <taxon>Eukaryota</taxon>
        <taxon>Fungi</taxon>
        <taxon>Dikarya</taxon>
        <taxon>Ascomycota</taxon>
        <taxon>Saccharomycotina</taxon>
        <taxon>Lipomycetes</taxon>
        <taxon>Lipomycetales</taxon>
        <taxon>Lipomycetaceae</taxon>
        <taxon>Lipomyces</taxon>
    </lineage>
</organism>
<evidence type="ECO:0000313" key="10">
    <source>
        <dbReference type="Proteomes" id="UP000094385"/>
    </source>
</evidence>
<evidence type="ECO:0000256" key="1">
    <source>
        <dbReference type="ARBA" id="ARBA00022806"/>
    </source>
</evidence>
<dbReference type="InterPro" id="IPR048966">
    <property type="entry name" value="Aquarius_b-barrel"/>
</dbReference>
<evidence type="ECO:0000259" key="8">
    <source>
        <dbReference type="Pfam" id="PF21144"/>
    </source>
</evidence>
<dbReference type="InterPro" id="IPR048967">
    <property type="entry name" value="Aquarius_insert"/>
</dbReference>
<dbReference type="GO" id="GO:0005684">
    <property type="term" value="C:U2-type spliceosomal complex"/>
    <property type="evidence" value="ECO:0007669"/>
    <property type="project" value="UniProtKB-UniRule"/>
</dbReference>
<dbReference type="GO" id="GO:0045292">
    <property type="term" value="P:mRNA cis splicing, via spliceosome"/>
    <property type="evidence" value="ECO:0007669"/>
    <property type="project" value="UniProtKB-UniRule"/>
</dbReference>
<comment type="subcellular location">
    <subcellularLocation>
        <location evidence="2">Nucleus</location>
    </subcellularLocation>
</comment>
<dbReference type="GO" id="GO:0003678">
    <property type="term" value="F:DNA helicase activity"/>
    <property type="evidence" value="ECO:0007669"/>
    <property type="project" value="UniProtKB-ARBA"/>
</dbReference>
<dbReference type="Pfam" id="PF21143">
    <property type="entry name" value="Aquarius_N_2nd"/>
    <property type="match status" value="1"/>
</dbReference>
<dbReference type="InterPro" id="IPR027417">
    <property type="entry name" value="P-loop_NTPase"/>
</dbReference>
<dbReference type="EMBL" id="KV454300">
    <property type="protein sequence ID" value="ODQ70515.1"/>
    <property type="molecule type" value="Genomic_DNA"/>
</dbReference>
<dbReference type="FunFam" id="3.40.50.300:FF:002863">
    <property type="entry name" value="Pre-mRNA-splicing factor cwf11"/>
    <property type="match status" value="1"/>
</dbReference>
<keyword evidence="1" id="KW-0378">Hydrolase</keyword>
<dbReference type="Pfam" id="PF13087">
    <property type="entry name" value="AAA_12"/>
    <property type="match status" value="1"/>
</dbReference>
<dbReference type="PANTHER" id="PTHR10887">
    <property type="entry name" value="DNA2/NAM7 HELICASE FAMILY"/>
    <property type="match status" value="1"/>
</dbReference>
<dbReference type="Pfam" id="PF16399">
    <property type="entry name" value="Aquarius_N_1st"/>
    <property type="match status" value="1"/>
</dbReference>
<evidence type="ECO:0000259" key="6">
    <source>
        <dbReference type="Pfam" id="PF16399"/>
    </source>
</evidence>
<dbReference type="STRING" id="675824.A0A1E3PYJ8"/>
<dbReference type="InterPro" id="IPR026300">
    <property type="entry name" value="CWF11_fam"/>
</dbReference>
<dbReference type="GO" id="GO:0071013">
    <property type="term" value="C:catalytic step 2 spliceosome"/>
    <property type="evidence" value="ECO:0007669"/>
    <property type="project" value="TreeGrafter"/>
</dbReference>
<evidence type="ECO:0000259" key="4">
    <source>
        <dbReference type="Pfam" id="PF13086"/>
    </source>
</evidence>
<dbReference type="CDD" id="cd17935">
    <property type="entry name" value="EEXXQc_AQR"/>
    <property type="match status" value="1"/>
</dbReference>
<feature type="domain" description="DNA2/NAM7 helicase helicase" evidence="4">
    <location>
        <begin position="793"/>
        <end position="1088"/>
    </location>
</feature>
<dbReference type="Pfam" id="PF21144">
    <property type="entry name" value="Aquarius_N_3rd"/>
    <property type="match status" value="1"/>
</dbReference>
<evidence type="ECO:0000256" key="2">
    <source>
        <dbReference type="PIRNR" id="PIRNR038901"/>
    </source>
</evidence>
<keyword evidence="1" id="KW-0347">Helicase</keyword>
<name>A0A1E3PYJ8_LIPST</name>
<feature type="domain" description="DNA2/NAM7 helicase-like C-terminal" evidence="5">
    <location>
        <begin position="1099"/>
        <end position="1296"/>
    </location>
</feature>